<dbReference type="EMBL" id="LJBN01000167">
    <property type="protein sequence ID" value="OOQ85571.1"/>
    <property type="molecule type" value="Genomic_DNA"/>
</dbReference>
<evidence type="ECO:0000313" key="2">
    <source>
        <dbReference type="Proteomes" id="UP000190744"/>
    </source>
</evidence>
<dbReference type="Proteomes" id="UP000190744">
    <property type="component" value="Unassembled WGS sequence"/>
</dbReference>
<organism evidence="1 2">
    <name type="scientific">Penicillium brasilianum</name>
    <dbReference type="NCBI Taxonomy" id="104259"/>
    <lineage>
        <taxon>Eukaryota</taxon>
        <taxon>Fungi</taxon>
        <taxon>Dikarya</taxon>
        <taxon>Ascomycota</taxon>
        <taxon>Pezizomycotina</taxon>
        <taxon>Eurotiomycetes</taxon>
        <taxon>Eurotiomycetidae</taxon>
        <taxon>Eurotiales</taxon>
        <taxon>Aspergillaceae</taxon>
        <taxon>Penicillium</taxon>
    </lineage>
</organism>
<accession>A0A1S9RJN9</accession>
<gene>
    <name evidence="1" type="ORF">PEBR_25266</name>
</gene>
<comment type="caution">
    <text evidence="1">The sequence shown here is derived from an EMBL/GenBank/DDBJ whole genome shotgun (WGS) entry which is preliminary data.</text>
</comment>
<sequence length="108" mass="12698">MSRFAPHDFDMKIVRKSDDVFLWLRPVIKAIIRGCQNGDQLLDFQAHLAEIPADLEHLYRHKLLRISQRYLIRAFRIYTIVHAATEPPSAQALWHSGEEVTNPRENHR</sequence>
<protein>
    <submittedName>
        <fullName evidence="1">Uncharacterized protein</fullName>
    </submittedName>
</protein>
<name>A0A1S9RJN9_PENBI</name>
<dbReference type="AlphaFoldDB" id="A0A1S9RJN9"/>
<proteinExistence type="predicted"/>
<evidence type="ECO:0000313" key="1">
    <source>
        <dbReference type="EMBL" id="OOQ85571.1"/>
    </source>
</evidence>
<reference evidence="2" key="1">
    <citation type="submission" date="2015-09" db="EMBL/GenBank/DDBJ databases">
        <authorList>
            <person name="Fill T.P."/>
            <person name="Baretta J.F."/>
            <person name="de Almeida L.G."/>
            <person name="Rocha M."/>
            <person name="de Souza D.H."/>
            <person name="Malavazi I."/>
            <person name="Cerdeira L.T."/>
            <person name="Hong H."/>
            <person name="Samborskyy M."/>
            <person name="de Vasconcelos A.T."/>
            <person name="Leadlay P."/>
            <person name="Rodrigues-Filho E."/>
        </authorList>
    </citation>
    <scope>NUCLEOTIDE SEQUENCE [LARGE SCALE GENOMIC DNA]</scope>
    <source>
        <strain evidence="2">LaBioMMi 136</strain>
    </source>
</reference>